<protein>
    <submittedName>
        <fullName evidence="1">Uncharacterized protein</fullName>
    </submittedName>
</protein>
<proteinExistence type="predicted"/>
<dbReference type="EMBL" id="JACPRF010000075">
    <property type="protein sequence ID" value="MBI2875743.1"/>
    <property type="molecule type" value="Genomic_DNA"/>
</dbReference>
<accession>A0A932FVT9</accession>
<gene>
    <name evidence="1" type="ORF">HYY20_02550</name>
</gene>
<evidence type="ECO:0000313" key="1">
    <source>
        <dbReference type="EMBL" id="MBI2875743.1"/>
    </source>
</evidence>
<organism evidence="1 2">
    <name type="scientific">Tectimicrobiota bacterium</name>
    <dbReference type="NCBI Taxonomy" id="2528274"/>
    <lineage>
        <taxon>Bacteria</taxon>
        <taxon>Pseudomonadati</taxon>
        <taxon>Nitrospinota/Tectimicrobiota group</taxon>
        <taxon>Candidatus Tectimicrobiota</taxon>
    </lineage>
</organism>
<evidence type="ECO:0000313" key="2">
    <source>
        <dbReference type="Proteomes" id="UP000769766"/>
    </source>
</evidence>
<dbReference type="Proteomes" id="UP000769766">
    <property type="component" value="Unassembled WGS sequence"/>
</dbReference>
<name>A0A932FVT9_UNCTE</name>
<sequence>TYDIPSLMLESDMADERRYDPALVQASLESFMAVLNERLSRRAQERNR</sequence>
<feature type="non-terminal residue" evidence="1">
    <location>
        <position position="1"/>
    </location>
</feature>
<dbReference type="AlphaFoldDB" id="A0A932FVT9"/>
<comment type="caution">
    <text evidence="1">The sequence shown here is derived from an EMBL/GenBank/DDBJ whole genome shotgun (WGS) entry which is preliminary data.</text>
</comment>
<reference evidence="1" key="1">
    <citation type="submission" date="2020-07" db="EMBL/GenBank/DDBJ databases">
        <title>Huge and variable diversity of episymbiotic CPR bacteria and DPANN archaea in groundwater ecosystems.</title>
        <authorList>
            <person name="He C.Y."/>
            <person name="Keren R."/>
            <person name="Whittaker M."/>
            <person name="Farag I.F."/>
            <person name="Doudna J."/>
            <person name="Cate J.H.D."/>
            <person name="Banfield J.F."/>
        </authorList>
    </citation>
    <scope>NUCLEOTIDE SEQUENCE</scope>
    <source>
        <strain evidence="1">NC_groundwater_672_Ag_B-0.1um_62_36</strain>
    </source>
</reference>